<sequence>MTEHKHPSPERRPIATRSFSSLVKSDYDYTTIKVAWMNVVISNNSNSNNSSSAVNNDPGLFRLYRAELKGSNLYLFKPTQNIRSFKLEEQEEGAELAPQLSHDENKLNSIHPNLQYDETTRTFTSYRLSLEPITPPGTNSIEAILHYILIYSNKEDNVDMFIELLPLLPDFGSILTLLANMLDAVYANKYGEVDLHQVVSRVLSILNNIDKNFPGYLLKSDIAPYILRIIEILTSKLKDAELKEINQFKTKMLHQQHKLIDLVGNNTTGNPLMQLNANSFLTLNIMELSRFISEIDLKFYSSWNPTIDKSLLVKQQLDTFYKKNPLVFNDTHIHYLSRLLINHILVEIHDYEFKARVLEKWIDLACLLDKLGDMNSWLGISSVIVSQPVLRLTKLWNHVSLDYIKLVRNDWSPVLFELDKNSFNDSEELHVIASRGLGRIYPKEKIIPYFGDLTIEVNNTVDIKELNIQMNNINYSLNRWHEYLHHIENSKDVLEYNNQVLLRYDNMGFIFSNESLNQVLYLGGDEPVKPIETTVTTRKPLHPELKLMLLKLVDINSDSMNMEGVMKLSLKLEPDLTECYLQESPKNHSTTSLNSIDSSDDPSMKLPNFNNSYFKINTNETNDMIISESSELQIDDELILKVTQNTTADGLGIDVEDILNGVTTSSDKFIPKYGTLDRLLDLLVCDSSWFIDSVKLDLQEYRSVFLLNYYAFISTHDLFEKLTYRFKHAENAVSSLRGQFPNWEAPVNENLTIKDYSKIMSIQINIIKALIVIINNFYHPNFTTDLSNRTVFTSLLKLINSTIVSYYTNTIHTEQFDNLIMYYKKLKQLYVKKSYRPIEQSKFDVYLNHEFKFNNSLSDVPINRNLPGHSNIHKIEKFLVKFNKFLFVFYKGITIEDWMKVYRILETMYYNNDLLNVDLQRNSTADEQLIISTVFTYLESLSDDTGLVIDRFPLVFQKLFKLYCKFKTYLLIQLSNITVEERLDRMKALLIMAKIANMKRKQFEFEGTCSTIPSFIETAITNVIQSRVSRSYSSLWIEASRQLNPAHAANYDDITSLFPNLDKSELNNDECLLPCFGWIIENLIEINRVPSYKLNMINFNKRHLVYKLIKELSIEDSDITKHDTREFDFLLRLDERVKFKVSMDNSNRLFRSLIREQKRILMTDNQKKIIKKSINSPTVMHSVAKKSSTNSLKRQSLKPNGTSSSNKFKLTGLFNRARPLLSSEQKILAVKDLPPPSIDNCQYKKPVVVPLRNRKIFPIYHMRHCFKLDSDVTNDSYLLQAVTEDDVNDWLIKLDYANRHWFMSRIMNSTVAKSVTFGIPLGYHGDCPKVLTILFDIIELGLDEVGIYRISCSTSELLNMKAYIDRYGTVERTIDTHTATSLVKAYFRELPDSIFTDEVINLLFEIRQNLTSEKLIEVLAKLPQANYTTLKTLTKHLSKVCENHEINKMTSSNLATVIAPALTESSHLQCLVNNFGFMNKIMDNLIEMYDDVFEG</sequence>
<dbReference type="PROSITE" id="PS50009">
    <property type="entry name" value="RASGEF_CAT"/>
    <property type="match status" value="1"/>
</dbReference>
<dbReference type="GO" id="GO:0007264">
    <property type="term" value="P:small GTPase-mediated signal transduction"/>
    <property type="evidence" value="ECO:0007669"/>
    <property type="project" value="InterPro"/>
</dbReference>
<dbReference type="eggNOG" id="KOG1450">
    <property type="taxonomic scope" value="Eukaryota"/>
</dbReference>
<feature type="domain" description="N-terminal Ras-GEF" evidence="5">
    <location>
        <begin position="667"/>
        <end position="827"/>
    </location>
</feature>
<gene>
    <name evidence="7" type="ORF">SPAPADRAFT_158219</name>
</gene>
<dbReference type="InterPro" id="IPR000651">
    <property type="entry name" value="Ras-like_Gua-exchang_fac_N"/>
</dbReference>
<dbReference type="KEGG" id="spaa:SPAPADRAFT_158219"/>
<evidence type="ECO:0000259" key="5">
    <source>
        <dbReference type="PROSITE" id="PS50212"/>
    </source>
</evidence>
<dbReference type="Gene3D" id="1.10.555.10">
    <property type="entry name" value="Rho GTPase activation protein"/>
    <property type="match status" value="1"/>
</dbReference>
<dbReference type="Pfam" id="PF00620">
    <property type="entry name" value="RhoGAP"/>
    <property type="match status" value="1"/>
</dbReference>
<dbReference type="GO" id="GO:0005085">
    <property type="term" value="F:guanyl-nucleotide exchange factor activity"/>
    <property type="evidence" value="ECO:0007669"/>
    <property type="project" value="UniProtKB-KW"/>
</dbReference>
<dbReference type="Pfam" id="PF00617">
    <property type="entry name" value="RasGEF"/>
    <property type="match status" value="1"/>
</dbReference>
<organism evidence="8">
    <name type="scientific">Spathaspora passalidarum (strain NRRL Y-27907 / 11-Y1)</name>
    <dbReference type="NCBI Taxonomy" id="619300"/>
    <lineage>
        <taxon>Eukaryota</taxon>
        <taxon>Fungi</taxon>
        <taxon>Dikarya</taxon>
        <taxon>Ascomycota</taxon>
        <taxon>Saccharomycotina</taxon>
        <taxon>Pichiomycetes</taxon>
        <taxon>Debaryomycetaceae</taxon>
        <taxon>Spathaspora</taxon>
    </lineage>
</organism>
<dbReference type="PROSITE" id="PS50238">
    <property type="entry name" value="RHOGAP"/>
    <property type="match status" value="1"/>
</dbReference>
<dbReference type="SUPFAM" id="SSF48366">
    <property type="entry name" value="Ras GEF"/>
    <property type="match status" value="2"/>
</dbReference>
<protein>
    <recommendedName>
        <fullName evidence="9">Rho-GAP domain-containing protein</fullName>
    </recommendedName>
</protein>
<dbReference type="InterPro" id="IPR000198">
    <property type="entry name" value="RhoGAP_dom"/>
</dbReference>
<evidence type="ECO:0008006" key="9">
    <source>
        <dbReference type="Google" id="ProtNLM"/>
    </source>
</evidence>
<proteinExistence type="predicted"/>
<dbReference type="GO" id="GO:0016020">
    <property type="term" value="C:membrane"/>
    <property type="evidence" value="ECO:0007669"/>
    <property type="project" value="TreeGrafter"/>
</dbReference>
<dbReference type="InterPro" id="IPR008936">
    <property type="entry name" value="Rho_GTPase_activation_prot"/>
</dbReference>
<keyword evidence="1" id="KW-0344">Guanine-nucleotide releasing factor</keyword>
<dbReference type="InterPro" id="IPR036964">
    <property type="entry name" value="RASGEF_cat_dom_sf"/>
</dbReference>
<keyword evidence="8" id="KW-1185">Reference proteome</keyword>
<dbReference type="Gene3D" id="1.20.870.10">
    <property type="entry name" value="Son of sevenless (SoS) protein Chain: S domain 1"/>
    <property type="match status" value="1"/>
</dbReference>
<dbReference type="InterPro" id="IPR023578">
    <property type="entry name" value="Ras_GEF_dom_sf"/>
</dbReference>
<dbReference type="GeneID" id="18871119"/>
<dbReference type="InterPro" id="IPR001895">
    <property type="entry name" value="RASGEF_cat_dom"/>
</dbReference>
<dbReference type="CDD" id="cd00159">
    <property type="entry name" value="RhoGAP"/>
    <property type="match status" value="1"/>
</dbReference>
<dbReference type="EMBL" id="GL996506">
    <property type="protein sequence ID" value="EGW29965.1"/>
    <property type="molecule type" value="Genomic_DNA"/>
</dbReference>
<feature type="domain" description="Ras-GEF" evidence="4">
    <location>
        <begin position="284"/>
        <end position="527"/>
    </location>
</feature>
<dbReference type="GO" id="GO:0005096">
    <property type="term" value="F:GTPase activator activity"/>
    <property type="evidence" value="ECO:0007669"/>
    <property type="project" value="InterPro"/>
</dbReference>
<evidence type="ECO:0000256" key="2">
    <source>
        <dbReference type="SAM" id="MobiDB-lite"/>
    </source>
</evidence>
<dbReference type="HOGENOM" id="CLU_002085_0_0_1"/>
<dbReference type="RefSeq" id="XP_007377731.1">
    <property type="nucleotide sequence ID" value="XM_007377669.1"/>
</dbReference>
<feature type="domain" description="Rho-GAP" evidence="6">
    <location>
        <begin position="1319"/>
        <end position="1493"/>
    </location>
</feature>
<dbReference type="OMA" id="ELYPREW"/>
<feature type="domain" description="PH" evidence="3">
    <location>
        <begin position="1263"/>
        <end position="1299"/>
    </location>
</feature>
<dbReference type="Proteomes" id="UP000000709">
    <property type="component" value="Unassembled WGS sequence"/>
</dbReference>
<dbReference type="PANTHER" id="PTHR23182:SF1">
    <property type="entry name" value="RHO GTPASE ACTIVATING PROTEIN AT 1A, ISOFORM E"/>
    <property type="match status" value="1"/>
</dbReference>
<evidence type="ECO:0000313" key="7">
    <source>
        <dbReference type="EMBL" id="EGW29965.1"/>
    </source>
</evidence>
<evidence type="ECO:0000256" key="1">
    <source>
        <dbReference type="PROSITE-ProRule" id="PRU00168"/>
    </source>
</evidence>
<accession>G3AVL6</accession>
<dbReference type="Gene3D" id="1.10.840.10">
    <property type="entry name" value="Ras guanine-nucleotide exchange factors catalytic domain"/>
    <property type="match status" value="1"/>
</dbReference>
<reference evidence="7 8" key="1">
    <citation type="journal article" date="2011" name="Proc. Natl. Acad. Sci. U.S.A.">
        <title>Comparative genomics of xylose-fermenting fungi for enhanced biofuel production.</title>
        <authorList>
            <person name="Wohlbach D.J."/>
            <person name="Kuo A."/>
            <person name="Sato T.K."/>
            <person name="Potts K.M."/>
            <person name="Salamov A.A."/>
            <person name="LaButti K.M."/>
            <person name="Sun H."/>
            <person name="Clum A."/>
            <person name="Pangilinan J.L."/>
            <person name="Lindquist E.A."/>
            <person name="Lucas S."/>
            <person name="Lapidus A."/>
            <person name="Jin M."/>
            <person name="Gunawan C."/>
            <person name="Balan V."/>
            <person name="Dale B.E."/>
            <person name="Jeffries T.W."/>
            <person name="Zinkel R."/>
            <person name="Barry K.W."/>
            <person name="Grigoriev I.V."/>
            <person name="Gasch A.P."/>
        </authorList>
    </citation>
    <scope>NUCLEOTIDE SEQUENCE [LARGE SCALE GENOMIC DNA]</scope>
    <source>
        <strain evidence="8">NRRL Y-27907 / 11-Y1</strain>
    </source>
</reference>
<dbReference type="SUPFAM" id="SSF48350">
    <property type="entry name" value="GTPase activation domain, GAP"/>
    <property type="match status" value="1"/>
</dbReference>
<dbReference type="Pfam" id="PF00618">
    <property type="entry name" value="RasGEF_N"/>
    <property type="match status" value="1"/>
</dbReference>
<dbReference type="InterPro" id="IPR037769">
    <property type="entry name" value="Abr/Bcr"/>
</dbReference>
<dbReference type="OrthoDB" id="79452at2759"/>
<evidence type="ECO:0000259" key="6">
    <source>
        <dbReference type="PROSITE" id="PS50238"/>
    </source>
</evidence>
<dbReference type="STRING" id="619300.G3AVL6"/>
<evidence type="ECO:0000313" key="8">
    <source>
        <dbReference type="Proteomes" id="UP000000709"/>
    </source>
</evidence>
<evidence type="ECO:0000259" key="3">
    <source>
        <dbReference type="PROSITE" id="PS50003"/>
    </source>
</evidence>
<dbReference type="SMART" id="SM00324">
    <property type="entry name" value="RhoGAP"/>
    <property type="match status" value="1"/>
</dbReference>
<feature type="region of interest" description="Disordered" evidence="2">
    <location>
        <begin position="1184"/>
        <end position="1204"/>
    </location>
</feature>
<name>G3AVL6_SPAPN</name>
<dbReference type="InParanoid" id="G3AVL6"/>
<dbReference type="FunCoup" id="G3AVL6">
    <property type="interactions" value="580"/>
</dbReference>
<dbReference type="PANTHER" id="PTHR23182">
    <property type="entry name" value="BREAKPOINT CLUSTER REGION PROTEIN BCR"/>
    <property type="match status" value="1"/>
</dbReference>
<dbReference type="PROSITE" id="PS50003">
    <property type="entry name" value="PH_DOMAIN"/>
    <property type="match status" value="1"/>
</dbReference>
<dbReference type="SMART" id="SM00147">
    <property type="entry name" value="RasGEF"/>
    <property type="match status" value="1"/>
</dbReference>
<dbReference type="PROSITE" id="PS50212">
    <property type="entry name" value="RASGEF_NTER"/>
    <property type="match status" value="1"/>
</dbReference>
<evidence type="ECO:0000259" key="4">
    <source>
        <dbReference type="PROSITE" id="PS50009"/>
    </source>
</evidence>
<dbReference type="InterPro" id="IPR001849">
    <property type="entry name" value="PH_domain"/>
</dbReference>